<dbReference type="InterPro" id="IPR028082">
    <property type="entry name" value="Peripla_BP_I"/>
</dbReference>
<comment type="caution">
    <text evidence="9">The sequence shown here is derived from an EMBL/GenBank/DDBJ whole genome shotgun (WGS) entry which is preliminary data.</text>
</comment>
<evidence type="ECO:0000256" key="7">
    <source>
        <dbReference type="SAM" id="SignalP"/>
    </source>
</evidence>
<dbReference type="EMBL" id="DXBB01000043">
    <property type="protein sequence ID" value="HIZ72410.1"/>
    <property type="molecule type" value="Genomic_DNA"/>
</dbReference>
<sequence>MKHWKRITAIALTLLSAALFAGCDGTGGGGGSDVADLDDGKTRIALIINGDLGDMSFFDSANAGMLQFQKDHPETEVNIMELGSSDTSKWESTLTQTANEAYDLIIVATSDMREPLQRLVGRSKYADRRFIIFDTEIRDNAAADYPTVHSMMFKQNEGGFLAGAVAALLTLEKGAENTAFVGGARNDIINDFACGFMQGVQKINELKGTDVGAYNSYIGDFTNSPKGKQIAESFYDQGVEVLFQAASQAGLGCFDAAKTKGKLAIGVDSDQYDYYASADPAKADTIVTSVLKRVDLALYNACEQFLEGTLEFGVLETLGIREGMIGIVENDNYAAILSEEDRALVGELAQGLVDGTIEVKSGLKRYMSADELNALFAELDPTK</sequence>
<dbReference type="InterPro" id="IPR050957">
    <property type="entry name" value="BMP_lipoprotein"/>
</dbReference>
<dbReference type="PANTHER" id="PTHR34296">
    <property type="entry name" value="TRANSCRIPTIONAL ACTIVATOR PROTEIN MED"/>
    <property type="match status" value="1"/>
</dbReference>
<comment type="subcellular location">
    <subcellularLocation>
        <location evidence="1">Cell membrane</location>
        <topology evidence="1">Lipid-anchor</topology>
    </subcellularLocation>
</comment>
<dbReference type="Gene3D" id="3.40.50.2300">
    <property type="match status" value="2"/>
</dbReference>
<keyword evidence="3" id="KW-1003">Cell membrane</keyword>
<dbReference type="InterPro" id="IPR003760">
    <property type="entry name" value="PnrA-like"/>
</dbReference>
<reference evidence="9" key="1">
    <citation type="journal article" date="2021" name="PeerJ">
        <title>Extensive microbial diversity within the chicken gut microbiome revealed by metagenomics and culture.</title>
        <authorList>
            <person name="Gilroy R."/>
            <person name="Ravi A."/>
            <person name="Getino M."/>
            <person name="Pursley I."/>
            <person name="Horton D.L."/>
            <person name="Alikhan N.F."/>
            <person name="Baker D."/>
            <person name="Gharbi K."/>
            <person name="Hall N."/>
            <person name="Watson M."/>
            <person name="Adriaenssens E.M."/>
            <person name="Foster-Nyarko E."/>
            <person name="Jarju S."/>
            <person name="Secka A."/>
            <person name="Antonio M."/>
            <person name="Oren A."/>
            <person name="Chaudhuri R.R."/>
            <person name="La Ragione R."/>
            <person name="Hildebrand F."/>
            <person name="Pallen M.J."/>
        </authorList>
    </citation>
    <scope>NUCLEOTIDE SEQUENCE</scope>
    <source>
        <strain evidence="9">ChiW7-2402</strain>
    </source>
</reference>
<keyword evidence="4 7" id="KW-0732">Signal</keyword>
<accession>A0A9D2JYK0</accession>
<evidence type="ECO:0000256" key="1">
    <source>
        <dbReference type="ARBA" id="ARBA00004193"/>
    </source>
</evidence>
<keyword evidence="6" id="KW-0449">Lipoprotein</keyword>
<reference evidence="9" key="2">
    <citation type="submission" date="2021-04" db="EMBL/GenBank/DDBJ databases">
        <authorList>
            <person name="Gilroy R."/>
        </authorList>
    </citation>
    <scope>NUCLEOTIDE SEQUENCE</scope>
    <source>
        <strain evidence="9">ChiW7-2402</strain>
    </source>
</reference>
<evidence type="ECO:0000313" key="10">
    <source>
        <dbReference type="Proteomes" id="UP000824102"/>
    </source>
</evidence>
<dbReference type="SUPFAM" id="SSF53822">
    <property type="entry name" value="Periplasmic binding protein-like I"/>
    <property type="match status" value="1"/>
</dbReference>
<evidence type="ECO:0000256" key="4">
    <source>
        <dbReference type="ARBA" id="ARBA00022729"/>
    </source>
</evidence>
<feature type="signal peptide" evidence="7">
    <location>
        <begin position="1"/>
        <end position="21"/>
    </location>
</feature>
<comment type="similarity">
    <text evidence="2">Belongs to the BMP lipoprotein family.</text>
</comment>
<dbReference type="PROSITE" id="PS51257">
    <property type="entry name" value="PROKAR_LIPOPROTEIN"/>
    <property type="match status" value="1"/>
</dbReference>
<dbReference type="AlphaFoldDB" id="A0A9D2JYK0"/>
<evidence type="ECO:0000256" key="6">
    <source>
        <dbReference type="ARBA" id="ARBA00023288"/>
    </source>
</evidence>
<evidence type="ECO:0000256" key="2">
    <source>
        <dbReference type="ARBA" id="ARBA00008610"/>
    </source>
</evidence>
<dbReference type="Proteomes" id="UP000824102">
    <property type="component" value="Unassembled WGS sequence"/>
</dbReference>
<name>A0A9D2JYK0_9FIRM</name>
<dbReference type="Pfam" id="PF02608">
    <property type="entry name" value="Bmp"/>
    <property type="match status" value="1"/>
</dbReference>
<feature type="chain" id="PRO_5039621541" evidence="7">
    <location>
        <begin position="22"/>
        <end position="383"/>
    </location>
</feature>
<evidence type="ECO:0000259" key="8">
    <source>
        <dbReference type="Pfam" id="PF02608"/>
    </source>
</evidence>
<evidence type="ECO:0000256" key="5">
    <source>
        <dbReference type="ARBA" id="ARBA00023136"/>
    </source>
</evidence>
<organism evidence="9 10">
    <name type="scientific">Candidatus Gallimonas intestinavium</name>
    <dbReference type="NCBI Taxonomy" id="2838603"/>
    <lineage>
        <taxon>Bacteria</taxon>
        <taxon>Bacillati</taxon>
        <taxon>Bacillota</taxon>
        <taxon>Clostridia</taxon>
        <taxon>Candidatus Gallimonas</taxon>
    </lineage>
</organism>
<proteinExistence type="inferred from homology"/>
<keyword evidence="5" id="KW-0472">Membrane</keyword>
<evidence type="ECO:0000313" key="9">
    <source>
        <dbReference type="EMBL" id="HIZ72410.1"/>
    </source>
</evidence>
<dbReference type="PANTHER" id="PTHR34296:SF2">
    <property type="entry name" value="ABC TRANSPORTER GUANOSINE-BINDING PROTEIN NUPN"/>
    <property type="match status" value="1"/>
</dbReference>
<gene>
    <name evidence="9" type="ORF">H9964_02375</name>
</gene>
<feature type="domain" description="ABC transporter substrate-binding protein PnrA-like" evidence="8">
    <location>
        <begin position="41"/>
        <end position="333"/>
    </location>
</feature>
<evidence type="ECO:0000256" key="3">
    <source>
        <dbReference type="ARBA" id="ARBA00022475"/>
    </source>
</evidence>
<dbReference type="GO" id="GO:0005886">
    <property type="term" value="C:plasma membrane"/>
    <property type="evidence" value="ECO:0007669"/>
    <property type="project" value="UniProtKB-SubCell"/>
</dbReference>
<protein>
    <submittedName>
        <fullName evidence="9">BMP family ABC transporter substrate-binding protein</fullName>
    </submittedName>
</protein>